<dbReference type="Proteomes" id="UP001320314">
    <property type="component" value="Unassembled WGS sequence"/>
</dbReference>
<dbReference type="InterPro" id="IPR053163">
    <property type="entry name" value="HTH-type_regulator_Rgg"/>
</dbReference>
<dbReference type="InterPro" id="IPR010057">
    <property type="entry name" value="Transcription_activator_Rgg_C"/>
</dbReference>
<dbReference type="InterPro" id="IPR010982">
    <property type="entry name" value="Lambda_DNA-bd_dom_sf"/>
</dbReference>
<proteinExistence type="predicted"/>
<dbReference type="PANTHER" id="PTHR37038">
    <property type="entry name" value="TRANSCRIPTIONAL REGULATOR-RELATED"/>
    <property type="match status" value="1"/>
</dbReference>
<dbReference type="EMBL" id="JAJNUD010000012">
    <property type="protein sequence ID" value="MCD5518135.1"/>
    <property type="molecule type" value="Genomic_DNA"/>
</dbReference>
<reference evidence="2 3" key="1">
    <citation type="submission" date="2021-12" db="EMBL/GenBank/DDBJ databases">
        <title>Antimicrobial susceptibility of Lactobacillus delbrueckii subsp. lactis obtained from milk products and other habitats.</title>
        <authorList>
            <person name="Shani N."/>
        </authorList>
    </citation>
    <scope>NUCLEOTIDE SEQUENCE [LARGE SCALE GENOMIC DNA]</scope>
    <source>
        <strain evidence="2 3">CIRM BIA 266</strain>
    </source>
</reference>
<dbReference type="Pfam" id="PF21259">
    <property type="entry name" value="Rgg_C"/>
    <property type="match status" value="1"/>
</dbReference>
<organism evidence="2 3">
    <name type="scientific">Lactobacillus delbrueckii subsp. allosunkii</name>
    <dbReference type="NCBI Taxonomy" id="1050107"/>
    <lineage>
        <taxon>Bacteria</taxon>
        <taxon>Bacillati</taxon>
        <taxon>Bacillota</taxon>
        <taxon>Bacilli</taxon>
        <taxon>Lactobacillales</taxon>
        <taxon>Lactobacillaceae</taxon>
        <taxon>Lactobacillus</taxon>
    </lineage>
</organism>
<sequence length="279" mass="32417">MYGQYFKRLRNYKKMTLGEAAKDITSSPALSRWENGVDDIRLKKFLALLDRVDITPREFFAYTEVQGNLDNSYYDELQLLVQQKDGQRLHQIFLRQISSFHQTKDPDILGKAVAAANSYFSLTKINCLTDADLKSFKDLLLDSEYLDFKSLRFLENSVYLIDCDLFISYNSKVIHQLSHLEQVDYELYLNAWTALTNIVFSLIQQKQNSVASHILNQLLTIDLPQQMAAFKIRIVFLKKLLAYRESGDDREINAYLKSLTEIGLSNLVSELLDYWDSVY</sequence>
<evidence type="ECO:0000259" key="1">
    <source>
        <dbReference type="PROSITE" id="PS50943"/>
    </source>
</evidence>
<gene>
    <name evidence="2" type="ORF">LOB39_06065</name>
</gene>
<accession>A0ABD4SEQ3</accession>
<dbReference type="RefSeq" id="WP_231523550.1">
    <property type="nucleotide sequence ID" value="NZ_JAJNUD010000012.1"/>
</dbReference>
<evidence type="ECO:0000313" key="3">
    <source>
        <dbReference type="Proteomes" id="UP001320314"/>
    </source>
</evidence>
<dbReference type="Gene3D" id="1.25.40.10">
    <property type="entry name" value="Tetratricopeptide repeat domain"/>
    <property type="match status" value="1"/>
</dbReference>
<dbReference type="PROSITE" id="PS50943">
    <property type="entry name" value="HTH_CROC1"/>
    <property type="match status" value="1"/>
</dbReference>
<dbReference type="InterPro" id="IPR001387">
    <property type="entry name" value="Cro/C1-type_HTH"/>
</dbReference>
<dbReference type="SUPFAM" id="SSF47413">
    <property type="entry name" value="lambda repressor-like DNA-binding domains"/>
    <property type="match status" value="1"/>
</dbReference>
<comment type="caution">
    <text evidence="2">The sequence shown here is derived from an EMBL/GenBank/DDBJ whole genome shotgun (WGS) entry which is preliminary data.</text>
</comment>
<dbReference type="InterPro" id="IPR011990">
    <property type="entry name" value="TPR-like_helical_dom_sf"/>
</dbReference>
<protein>
    <submittedName>
        <fullName evidence="2">Helix-turn-helix domain-containing protein</fullName>
    </submittedName>
</protein>
<dbReference type="SMART" id="SM00530">
    <property type="entry name" value="HTH_XRE"/>
    <property type="match status" value="1"/>
</dbReference>
<evidence type="ECO:0000313" key="2">
    <source>
        <dbReference type="EMBL" id="MCD5518135.1"/>
    </source>
</evidence>
<dbReference type="CDD" id="cd00093">
    <property type="entry name" value="HTH_XRE"/>
    <property type="match status" value="1"/>
</dbReference>
<feature type="domain" description="HTH cro/C1-type" evidence="1">
    <location>
        <begin position="6"/>
        <end position="59"/>
    </location>
</feature>
<dbReference type="AlphaFoldDB" id="A0ABD4SEQ3"/>
<name>A0ABD4SEQ3_9LACO</name>